<keyword evidence="2" id="KW-1185">Reference proteome</keyword>
<evidence type="ECO:0000313" key="2">
    <source>
        <dbReference type="Proteomes" id="UP001187315"/>
    </source>
</evidence>
<reference evidence="1" key="1">
    <citation type="submission" date="2023-08" db="EMBL/GenBank/DDBJ databases">
        <title>Pelteobagrus vachellii genome.</title>
        <authorList>
            <person name="Liu H."/>
        </authorList>
    </citation>
    <scope>NUCLEOTIDE SEQUENCE</scope>
    <source>
        <strain evidence="1">PRFRI_2022a</strain>
        <tissue evidence="1">Muscle</tissue>
    </source>
</reference>
<gene>
    <name evidence="1" type="ORF">Q7C36_021963</name>
</gene>
<organism evidence="1 2">
    <name type="scientific">Tachysurus vachellii</name>
    <name type="common">Darkbarbel catfish</name>
    <name type="synonym">Pelteobagrus vachellii</name>
    <dbReference type="NCBI Taxonomy" id="175792"/>
    <lineage>
        <taxon>Eukaryota</taxon>
        <taxon>Metazoa</taxon>
        <taxon>Chordata</taxon>
        <taxon>Craniata</taxon>
        <taxon>Vertebrata</taxon>
        <taxon>Euteleostomi</taxon>
        <taxon>Actinopterygii</taxon>
        <taxon>Neopterygii</taxon>
        <taxon>Teleostei</taxon>
        <taxon>Ostariophysi</taxon>
        <taxon>Siluriformes</taxon>
        <taxon>Bagridae</taxon>
        <taxon>Tachysurus</taxon>
    </lineage>
</organism>
<dbReference type="AlphaFoldDB" id="A0AA88IJY2"/>
<dbReference type="Proteomes" id="UP001187315">
    <property type="component" value="Unassembled WGS sequence"/>
</dbReference>
<protein>
    <submittedName>
        <fullName evidence="1">Uncharacterized protein</fullName>
    </submittedName>
</protein>
<evidence type="ECO:0000313" key="1">
    <source>
        <dbReference type="EMBL" id="KAK2818030.1"/>
    </source>
</evidence>
<accession>A0AA88IJY2</accession>
<name>A0AA88IJY2_TACVA</name>
<comment type="caution">
    <text evidence="1">The sequence shown here is derived from an EMBL/GenBank/DDBJ whole genome shotgun (WGS) entry which is preliminary data.</text>
</comment>
<sequence>MRAKRPIRFELRTDLHGAWSRDLSSASTLQRAEVATLIFGVIFTSFTDALSTEQSVNEACNQEEGAELSLSSTTAAKSAGRKADTQSHILQSHLQHRDCRNLSSLRSQQHSLMQLNVDMGRFLFMFLADC</sequence>
<dbReference type="EMBL" id="JAVHJS010000024">
    <property type="protein sequence ID" value="KAK2818030.1"/>
    <property type="molecule type" value="Genomic_DNA"/>
</dbReference>
<proteinExistence type="predicted"/>